<feature type="region of interest" description="Disordered" evidence="3">
    <location>
        <begin position="1"/>
        <end position="20"/>
    </location>
</feature>
<name>A0ABW4KBK7_9HYPH</name>
<proteinExistence type="predicted"/>
<keyword evidence="2" id="KW-0964">Secreted</keyword>
<dbReference type="PROSITE" id="PS00330">
    <property type="entry name" value="HEMOLYSIN_CALCIUM"/>
    <property type="match status" value="2"/>
</dbReference>
<evidence type="ECO:0000256" key="1">
    <source>
        <dbReference type="ARBA" id="ARBA00004613"/>
    </source>
</evidence>
<organism evidence="4 5">
    <name type="scientific">Methylopila henanensis</name>
    <dbReference type="NCBI Taxonomy" id="873516"/>
    <lineage>
        <taxon>Bacteria</taxon>
        <taxon>Pseudomonadati</taxon>
        <taxon>Pseudomonadota</taxon>
        <taxon>Alphaproteobacteria</taxon>
        <taxon>Hyphomicrobiales</taxon>
        <taxon>Methylopilaceae</taxon>
        <taxon>Methylopila</taxon>
    </lineage>
</organism>
<dbReference type="InterPro" id="IPR050557">
    <property type="entry name" value="RTX_toxin/Mannuronan_C5-epim"/>
</dbReference>
<reference evidence="5" key="1">
    <citation type="journal article" date="2019" name="Int. J. Syst. Evol. Microbiol.">
        <title>The Global Catalogue of Microorganisms (GCM) 10K type strain sequencing project: providing services to taxonomists for standard genome sequencing and annotation.</title>
        <authorList>
            <consortium name="The Broad Institute Genomics Platform"/>
            <consortium name="The Broad Institute Genome Sequencing Center for Infectious Disease"/>
            <person name="Wu L."/>
            <person name="Ma J."/>
        </authorList>
    </citation>
    <scope>NUCLEOTIDE SEQUENCE [LARGE SCALE GENOMIC DNA]</scope>
    <source>
        <strain evidence="5">KCTC 23707</strain>
    </source>
</reference>
<feature type="region of interest" description="Disordered" evidence="3">
    <location>
        <begin position="169"/>
        <end position="189"/>
    </location>
</feature>
<dbReference type="Proteomes" id="UP001597308">
    <property type="component" value="Unassembled WGS sequence"/>
</dbReference>
<dbReference type="SUPFAM" id="SSF51120">
    <property type="entry name" value="beta-Roll"/>
    <property type="match status" value="2"/>
</dbReference>
<gene>
    <name evidence="4" type="ORF">ACFSCV_15195</name>
</gene>
<keyword evidence="5" id="KW-1185">Reference proteome</keyword>
<dbReference type="Pfam" id="PF00353">
    <property type="entry name" value="HemolysinCabind"/>
    <property type="match status" value="4"/>
</dbReference>
<comment type="subcellular location">
    <subcellularLocation>
        <location evidence="1">Secreted</location>
    </subcellularLocation>
</comment>
<dbReference type="InterPro" id="IPR001343">
    <property type="entry name" value="Hemolysn_Ca-bd"/>
</dbReference>
<sequence length="548" mass="55481">MASVSNPADHEAAEFQPVQRGTAARIAAEAAPEAQGEISAEYVLATIRDHVGGDIVATIYTQEELVAATAALADGQFVNLVRATTLLQPLTIGGDSVTFQSPYGANGLLVLADHVRSFALSGPSGLSVMGNGLNNVINGGNGSNTLSGLGGDDILRGLNGSDTLLGGERADRLDGGAGADRMEGGAGDDTYVVQEPGDRVIEADGEGFDTVYSSVSFSLVGQSIERLILTATGANRDDGTGNDLDNIIIGHVGTNVIDGGAGADRMEGRGGNDTYYVDNAGDVVIEADGGGVDSVYSSVSFSLAGQFIERLILTGSESINAFGNSQANAIAGNSAANVIDGRGGADRMQGGAGDDTYFVDDAGDVVIETQGAGFDTVNSSVSFSLAGQFIEKLALTGNAAINGTGNSQANTLVGNAAANTLNGLGGADRLDGGRGVDILTGGDGADTFVFSSVLGSGNVDRITDFVVADDTIELDRRVFSQIELGTLAAGAFTTGTAATEADDRIIYHAATGQLFFDKDGSGDAGAIHFATLSPNLATLSHLDFVVVG</sequence>
<dbReference type="Gene3D" id="2.150.10.10">
    <property type="entry name" value="Serralysin-like metalloprotease, C-terminal"/>
    <property type="match status" value="2"/>
</dbReference>
<evidence type="ECO:0000256" key="2">
    <source>
        <dbReference type="ARBA" id="ARBA00022525"/>
    </source>
</evidence>
<dbReference type="RefSeq" id="WP_378800413.1">
    <property type="nucleotide sequence ID" value="NZ_JBHUER010000010.1"/>
</dbReference>
<accession>A0ABW4KBK7</accession>
<evidence type="ECO:0000256" key="3">
    <source>
        <dbReference type="SAM" id="MobiDB-lite"/>
    </source>
</evidence>
<dbReference type="InterPro" id="IPR011049">
    <property type="entry name" value="Serralysin-like_metalloprot_C"/>
</dbReference>
<dbReference type="PANTHER" id="PTHR38340">
    <property type="entry name" value="S-LAYER PROTEIN"/>
    <property type="match status" value="1"/>
</dbReference>
<evidence type="ECO:0000313" key="5">
    <source>
        <dbReference type="Proteomes" id="UP001597308"/>
    </source>
</evidence>
<dbReference type="EMBL" id="JBHUER010000010">
    <property type="protein sequence ID" value="MFD1704352.1"/>
    <property type="molecule type" value="Genomic_DNA"/>
</dbReference>
<evidence type="ECO:0000313" key="4">
    <source>
        <dbReference type="EMBL" id="MFD1704352.1"/>
    </source>
</evidence>
<comment type="caution">
    <text evidence="4">The sequence shown here is derived from an EMBL/GenBank/DDBJ whole genome shotgun (WGS) entry which is preliminary data.</text>
</comment>
<protein>
    <submittedName>
        <fullName evidence="4">Calcium-binding protein</fullName>
    </submittedName>
</protein>
<dbReference type="PRINTS" id="PR00313">
    <property type="entry name" value="CABNDNGRPT"/>
</dbReference>
<dbReference type="PANTHER" id="PTHR38340:SF1">
    <property type="entry name" value="S-LAYER PROTEIN"/>
    <property type="match status" value="1"/>
</dbReference>
<dbReference type="InterPro" id="IPR018511">
    <property type="entry name" value="Hemolysin-typ_Ca-bd_CS"/>
</dbReference>